<name>A0A8C9LPX8_9PRIM</name>
<dbReference type="Ensembl" id="ENSPTET00000028891.1">
    <property type="protein sequence ID" value="ENSPTEP00000019830.1"/>
    <property type="gene ID" value="ENSPTEG00000021131.1"/>
</dbReference>
<evidence type="ECO:0000256" key="1">
    <source>
        <dbReference type="SAM" id="MobiDB-lite"/>
    </source>
</evidence>
<accession>A0A8C9LPX8</accession>
<dbReference type="Proteomes" id="UP000694416">
    <property type="component" value="Unplaced"/>
</dbReference>
<organism evidence="2 3">
    <name type="scientific">Piliocolobus tephrosceles</name>
    <name type="common">Ugandan red Colobus</name>
    <dbReference type="NCBI Taxonomy" id="591936"/>
    <lineage>
        <taxon>Eukaryota</taxon>
        <taxon>Metazoa</taxon>
        <taxon>Chordata</taxon>
        <taxon>Craniata</taxon>
        <taxon>Vertebrata</taxon>
        <taxon>Euteleostomi</taxon>
        <taxon>Mammalia</taxon>
        <taxon>Eutheria</taxon>
        <taxon>Euarchontoglires</taxon>
        <taxon>Primates</taxon>
        <taxon>Haplorrhini</taxon>
        <taxon>Catarrhini</taxon>
        <taxon>Cercopithecidae</taxon>
        <taxon>Colobinae</taxon>
        <taxon>Piliocolobus</taxon>
    </lineage>
</organism>
<feature type="region of interest" description="Disordered" evidence="1">
    <location>
        <begin position="1"/>
        <end position="21"/>
    </location>
</feature>
<protein>
    <submittedName>
        <fullName evidence="2">Uncharacterized protein</fullName>
    </submittedName>
</protein>
<evidence type="ECO:0000313" key="2">
    <source>
        <dbReference type="Ensembl" id="ENSPTEP00000019830.1"/>
    </source>
</evidence>
<keyword evidence="3" id="KW-1185">Reference proteome</keyword>
<sequence>MSRAAAAARPPHQATPASPGWSAVATAQNSRQVVKSQTLTWTFKGPAIRRGKPDGPLWPFWGRVTPTRPQEAFLPGLSCGIGPQPSTPLCEHQQIPPVPAGARAATLRGVSPASTPCPASRTIIWLFQPQPRGTTHPFLPQERK</sequence>
<feature type="compositionally biased region" description="Low complexity" evidence="1">
    <location>
        <begin position="1"/>
        <end position="17"/>
    </location>
</feature>
<reference evidence="2" key="2">
    <citation type="submission" date="2025-09" db="UniProtKB">
        <authorList>
            <consortium name="Ensembl"/>
        </authorList>
    </citation>
    <scope>IDENTIFICATION</scope>
</reference>
<dbReference type="AlphaFoldDB" id="A0A8C9LPX8"/>
<reference evidence="2" key="1">
    <citation type="submission" date="2025-08" db="UniProtKB">
        <authorList>
            <consortium name="Ensembl"/>
        </authorList>
    </citation>
    <scope>IDENTIFICATION</scope>
</reference>
<proteinExistence type="predicted"/>
<evidence type="ECO:0000313" key="3">
    <source>
        <dbReference type="Proteomes" id="UP000694416"/>
    </source>
</evidence>